<feature type="domain" description="Bacterial transcriptional activator" evidence="3">
    <location>
        <begin position="105"/>
        <end position="248"/>
    </location>
</feature>
<dbReference type="Proteomes" id="UP000602647">
    <property type="component" value="Unassembled WGS sequence"/>
</dbReference>
<name>A0A923SQQ5_9FIRM</name>
<dbReference type="InterPro" id="IPR001867">
    <property type="entry name" value="OmpR/PhoB-type_DNA-bd"/>
</dbReference>
<sequence length="396" mass="45459">MATIEIYMLGRFIILSNGTDIVPKLGNSKKKLALLQYLLLNKDTSISNYNIFESIWPGEESSNPESSLKTLVSRLRQNLKAFGLENSIITKNGAYQWNDALDAEIDIFRFEPLCQQALDFREIDETTTPIFEEILRMYQGDLLTGYDTETWIVPKSMYYHNLYLKVLYHYIDLLKKDDRYSDIMPLARRGLEIDMLDSKLNLHLMTALLKLGMKNEAMSHYNYTVNLHYTQLGVTPSTEILSFYKNLIKAEYDSNSSLDLICQDLQSESGESTAFVCDYSIFKDIYKLNTRNLERLNITIFLGLITVLPTEEKEHTDLLLLDKVMNLLLDALKHNLRKGDTISRYGPSQFAILLPAVNHKAGTIALERVKKAFYSQNSIPDFVIRYNIKPIVPGSV</sequence>
<dbReference type="SMART" id="SM01043">
    <property type="entry name" value="BTAD"/>
    <property type="match status" value="1"/>
</dbReference>
<dbReference type="InterPro" id="IPR011990">
    <property type="entry name" value="TPR-like_helical_dom_sf"/>
</dbReference>
<evidence type="ECO:0000313" key="5">
    <source>
        <dbReference type="Proteomes" id="UP000602647"/>
    </source>
</evidence>
<evidence type="ECO:0000256" key="2">
    <source>
        <dbReference type="ARBA" id="ARBA00023125"/>
    </source>
</evidence>
<evidence type="ECO:0000259" key="3">
    <source>
        <dbReference type="SMART" id="SM01043"/>
    </source>
</evidence>
<evidence type="ECO:0000313" key="4">
    <source>
        <dbReference type="EMBL" id="MBC6679887.1"/>
    </source>
</evidence>
<comment type="similarity">
    <text evidence="1">Belongs to the AfsR/DnrI/RedD regulatory family.</text>
</comment>
<dbReference type="GO" id="GO:0006355">
    <property type="term" value="P:regulation of DNA-templated transcription"/>
    <property type="evidence" value="ECO:0007669"/>
    <property type="project" value="InterPro"/>
</dbReference>
<dbReference type="InterPro" id="IPR000160">
    <property type="entry name" value="GGDEF_dom"/>
</dbReference>
<gene>
    <name evidence="4" type="ORF">H9L42_08605</name>
</gene>
<dbReference type="InterPro" id="IPR016032">
    <property type="entry name" value="Sig_transdc_resp-reg_C-effctor"/>
</dbReference>
<reference evidence="4" key="1">
    <citation type="submission" date="2020-08" db="EMBL/GenBank/DDBJ databases">
        <title>Genome public.</title>
        <authorList>
            <person name="Liu C."/>
            <person name="Sun Q."/>
        </authorList>
    </citation>
    <scope>NUCLEOTIDE SEQUENCE</scope>
    <source>
        <strain evidence="4">BX12</strain>
    </source>
</reference>
<dbReference type="GO" id="GO:0000160">
    <property type="term" value="P:phosphorelay signal transduction system"/>
    <property type="evidence" value="ECO:0007669"/>
    <property type="project" value="InterPro"/>
</dbReference>
<dbReference type="Gene3D" id="3.30.70.270">
    <property type="match status" value="1"/>
</dbReference>
<evidence type="ECO:0000256" key="1">
    <source>
        <dbReference type="ARBA" id="ARBA00005820"/>
    </source>
</evidence>
<dbReference type="Pfam" id="PF03704">
    <property type="entry name" value="BTAD"/>
    <property type="match status" value="1"/>
</dbReference>
<accession>A0A923SQQ5</accession>
<dbReference type="InterPro" id="IPR005158">
    <property type="entry name" value="BTAD"/>
</dbReference>
<dbReference type="Pfam" id="PF00990">
    <property type="entry name" value="GGDEF"/>
    <property type="match status" value="1"/>
</dbReference>
<keyword evidence="2" id="KW-0238">DNA-binding</keyword>
<dbReference type="SUPFAM" id="SSF46894">
    <property type="entry name" value="C-terminal effector domain of the bipartite response regulators"/>
    <property type="match status" value="1"/>
</dbReference>
<dbReference type="Gene3D" id="1.10.10.10">
    <property type="entry name" value="Winged helix-like DNA-binding domain superfamily/Winged helix DNA-binding domain"/>
    <property type="match status" value="1"/>
</dbReference>
<dbReference type="Pfam" id="PF00486">
    <property type="entry name" value="Trans_reg_C"/>
    <property type="match status" value="1"/>
</dbReference>
<keyword evidence="5" id="KW-1185">Reference proteome</keyword>
<dbReference type="AlphaFoldDB" id="A0A923SQQ5"/>
<dbReference type="InterPro" id="IPR036388">
    <property type="entry name" value="WH-like_DNA-bd_sf"/>
</dbReference>
<dbReference type="PANTHER" id="PTHR35807">
    <property type="entry name" value="TRANSCRIPTIONAL REGULATOR REDD-RELATED"/>
    <property type="match status" value="1"/>
</dbReference>
<organism evidence="4 5">
    <name type="scientific">Zhenpiania hominis</name>
    <dbReference type="NCBI Taxonomy" id="2763644"/>
    <lineage>
        <taxon>Bacteria</taxon>
        <taxon>Bacillati</taxon>
        <taxon>Bacillota</taxon>
        <taxon>Clostridia</taxon>
        <taxon>Peptostreptococcales</taxon>
        <taxon>Anaerovoracaceae</taxon>
        <taxon>Zhenpiania</taxon>
    </lineage>
</organism>
<dbReference type="SUPFAM" id="SSF55073">
    <property type="entry name" value="Nucleotide cyclase"/>
    <property type="match status" value="1"/>
</dbReference>
<comment type="caution">
    <text evidence="4">The sequence shown here is derived from an EMBL/GenBank/DDBJ whole genome shotgun (WGS) entry which is preliminary data.</text>
</comment>
<dbReference type="InterPro" id="IPR051677">
    <property type="entry name" value="AfsR-DnrI-RedD_regulator"/>
</dbReference>
<dbReference type="InterPro" id="IPR043128">
    <property type="entry name" value="Rev_trsase/Diguanyl_cyclase"/>
</dbReference>
<dbReference type="Gene3D" id="1.25.40.10">
    <property type="entry name" value="Tetratricopeptide repeat domain"/>
    <property type="match status" value="1"/>
</dbReference>
<dbReference type="RefSeq" id="WP_187302986.1">
    <property type="nucleotide sequence ID" value="NZ_CBCTON010000029.1"/>
</dbReference>
<dbReference type="GO" id="GO:0003677">
    <property type="term" value="F:DNA binding"/>
    <property type="evidence" value="ECO:0007669"/>
    <property type="project" value="UniProtKB-KW"/>
</dbReference>
<dbReference type="EMBL" id="JACRYT010000007">
    <property type="protein sequence ID" value="MBC6679887.1"/>
    <property type="molecule type" value="Genomic_DNA"/>
</dbReference>
<protein>
    <submittedName>
        <fullName evidence="4">Winged helix-turn-helix domain-containing protein</fullName>
    </submittedName>
</protein>
<proteinExistence type="inferred from homology"/>
<dbReference type="SUPFAM" id="SSF48452">
    <property type="entry name" value="TPR-like"/>
    <property type="match status" value="1"/>
</dbReference>
<dbReference type="InterPro" id="IPR029787">
    <property type="entry name" value="Nucleotide_cyclase"/>
</dbReference>